<keyword evidence="5" id="KW-0436">Ligase</keyword>
<evidence type="ECO:0000313" key="9">
    <source>
        <dbReference type="EMBL" id="ACI22672.1"/>
    </source>
</evidence>
<dbReference type="GO" id="GO:0044550">
    <property type="term" value="P:secondary metabolite biosynthetic process"/>
    <property type="evidence" value="ECO:0007669"/>
    <property type="project" value="UniProtKB-ARBA"/>
</dbReference>
<dbReference type="CDD" id="cd19543">
    <property type="entry name" value="DCL_NRPS"/>
    <property type="match status" value="2"/>
</dbReference>
<evidence type="ECO:0000256" key="5">
    <source>
        <dbReference type="ARBA" id="ARBA00022598"/>
    </source>
</evidence>
<keyword evidence="3" id="KW-0596">Phosphopantetheine</keyword>
<dbReference type="FunFam" id="2.30.38.10:FF:000001">
    <property type="entry name" value="Non-ribosomal peptide synthetase PvdI"/>
    <property type="match status" value="4"/>
</dbReference>
<dbReference type="InterPro" id="IPR023213">
    <property type="entry name" value="CAT-like_dom_sf"/>
</dbReference>
<name>B6E113_BACIU</name>
<dbReference type="Pfam" id="PF00501">
    <property type="entry name" value="AMP-binding"/>
    <property type="match status" value="4"/>
</dbReference>
<evidence type="ECO:0000256" key="1">
    <source>
        <dbReference type="ARBA" id="ARBA00001957"/>
    </source>
</evidence>
<dbReference type="FunFam" id="3.40.50.980:FF:000002">
    <property type="entry name" value="Enterobactin synthetase component F"/>
    <property type="match status" value="1"/>
</dbReference>
<dbReference type="InterPro" id="IPR010071">
    <property type="entry name" value="AA_adenyl_dom"/>
</dbReference>
<dbReference type="InterPro" id="IPR006162">
    <property type="entry name" value="Ppantetheine_attach_site"/>
</dbReference>
<accession>B6E113</accession>
<dbReference type="Pfam" id="PF13193">
    <property type="entry name" value="AMP-binding_C"/>
    <property type="match status" value="4"/>
</dbReference>
<dbReference type="NCBIfam" id="NF004282">
    <property type="entry name" value="PRK05691.1"/>
    <property type="match status" value="7"/>
</dbReference>
<evidence type="ECO:0000256" key="7">
    <source>
        <dbReference type="ARBA" id="ARBA00023194"/>
    </source>
</evidence>
<dbReference type="FunFam" id="3.40.50.980:FF:000001">
    <property type="entry name" value="Non-ribosomal peptide synthetase"/>
    <property type="match status" value="4"/>
</dbReference>
<dbReference type="CDD" id="cd19531">
    <property type="entry name" value="LCL_NRPS-like"/>
    <property type="match status" value="2"/>
</dbReference>
<evidence type="ECO:0000256" key="2">
    <source>
        <dbReference type="ARBA" id="ARBA00006432"/>
    </source>
</evidence>
<dbReference type="FunFam" id="3.40.50.12780:FF:000012">
    <property type="entry name" value="Non-ribosomal peptide synthetase"/>
    <property type="match status" value="4"/>
</dbReference>
<evidence type="ECO:0000256" key="3">
    <source>
        <dbReference type="ARBA" id="ARBA00022450"/>
    </source>
</evidence>
<dbReference type="NCBIfam" id="NF003417">
    <property type="entry name" value="PRK04813.1"/>
    <property type="match status" value="4"/>
</dbReference>
<dbReference type="NCBIfam" id="TIGR01720">
    <property type="entry name" value="NRPS-para261"/>
    <property type="match status" value="2"/>
</dbReference>
<dbReference type="Pfam" id="PF00668">
    <property type="entry name" value="Condensation"/>
    <property type="match status" value="7"/>
</dbReference>
<feature type="domain" description="Carrier" evidence="8">
    <location>
        <begin position="3806"/>
        <end position="3881"/>
    </location>
</feature>
<dbReference type="CDD" id="cd19534">
    <property type="entry name" value="E_NRPS"/>
    <property type="match status" value="2"/>
</dbReference>
<dbReference type="Gene3D" id="3.30.559.10">
    <property type="entry name" value="Chloramphenicol acetyltransferase-like domain"/>
    <property type="match status" value="6"/>
</dbReference>
<dbReference type="GO" id="GO:0008610">
    <property type="term" value="P:lipid biosynthetic process"/>
    <property type="evidence" value="ECO:0007669"/>
    <property type="project" value="UniProtKB-ARBA"/>
</dbReference>
<dbReference type="InterPro" id="IPR020845">
    <property type="entry name" value="AMP-binding_CS"/>
</dbReference>
<dbReference type="PROSITE" id="PS00455">
    <property type="entry name" value="AMP_BINDING"/>
    <property type="match status" value="4"/>
</dbReference>
<dbReference type="InterPro" id="IPR000873">
    <property type="entry name" value="AMP-dep_synth/lig_dom"/>
</dbReference>
<dbReference type="PROSITE" id="PS00012">
    <property type="entry name" value="PHOSPHOPANTETHEINE"/>
    <property type="match status" value="4"/>
</dbReference>
<dbReference type="Gene3D" id="1.10.1200.10">
    <property type="entry name" value="ACP-like"/>
    <property type="match status" value="4"/>
</dbReference>
<feature type="domain" description="Carrier" evidence="8">
    <location>
        <begin position="4855"/>
        <end position="4930"/>
    </location>
</feature>
<dbReference type="GO" id="GO:0005829">
    <property type="term" value="C:cytosol"/>
    <property type="evidence" value="ECO:0007669"/>
    <property type="project" value="TreeGrafter"/>
</dbReference>
<evidence type="ECO:0000256" key="4">
    <source>
        <dbReference type="ARBA" id="ARBA00022553"/>
    </source>
</evidence>
<dbReference type="PROSITE" id="PS50075">
    <property type="entry name" value="CARRIER"/>
    <property type="match status" value="4"/>
</dbReference>
<dbReference type="PANTHER" id="PTHR45527:SF1">
    <property type="entry name" value="FATTY ACID SYNTHASE"/>
    <property type="match status" value="1"/>
</dbReference>
<feature type="domain" description="Carrier" evidence="8">
    <location>
        <begin position="2286"/>
        <end position="2360"/>
    </location>
</feature>
<keyword evidence="7" id="KW-0045">Antibiotic biosynthesis</keyword>
<dbReference type="Pfam" id="PF00550">
    <property type="entry name" value="PP-binding"/>
    <property type="match status" value="4"/>
</dbReference>
<dbReference type="InterPro" id="IPR001242">
    <property type="entry name" value="Condensation_dom"/>
</dbReference>
<dbReference type="NCBIfam" id="TIGR01733">
    <property type="entry name" value="AA-adenyl-dom"/>
    <property type="match status" value="4"/>
</dbReference>
<dbReference type="InterPro" id="IPR036736">
    <property type="entry name" value="ACP-like_sf"/>
</dbReference>
<dbReference type="SMART" id="SM00823">
    <property type="entry name" value="PKS_PP"/>
    <property type="match status" value="4"/>
</dbReference>
<dbReference type="FunFam" id="1.10.1200.10:FF:000005">
    <property type="entry name" value="Nonribosomal peptide synthetase 1"/>
    <property type="match status" value="4"/>
</dbReference>
<comment type="similarity">
    <text evidence="2">Belongs to the ATP-dependent AMP-binding enzyme family.</text>
</comment>
<dbReference type="PANTHER" id="PTHR45527">
    <property type="entry name" value="NONRIBOSOMAL PEPTIDE SYNTHETASE"/>
    <property type="match status" value="1"/>
</dbReference>
<dbReference type="InterPro" id="IPR010060">
    <property type="entry name" value="NRPS_synth"/>
</dbReference>
<dbReference type="SUPFAM" id="SSF56801">
    <property type="entry name" value="Acetyl-CoA synthetase-like"/>
    <property type="match status" value="4"/>
</dbReference>
<dbReference type="SUPFAM" id="SSF47336">
    <property type="entry name" value="ACP-like"/>
    <property type="match status" value="4"/>
</dbReference>
<proteinExistence type="inferred from homology"/>
<reference evidence="9" key="1">
    <citation type="submission" date="2008-09" db="EMBL/GenBank/DDBJ databases">
        <title>Cloning, Sequencing, and Function Characterization of Bacillorin Operon in Bio-control Bacillus subtilis 916.</title>
        <authorList>
            <person name="Luo C."/>
            <person name="Chen Z."/>
            <person name="Liu Y."/>
        </authorList>
    </citation>
    <scope>NUCLEOTIDE SEQUENCE</scope>
    <source>
        <strain evidence="9">916</strain>
    </source>
</reference>
<dbReference type="InterPro" id="IPR009081">
    <property type="entry name" value="PP-bd_ACP"/>
</dbReference>
<dbReference type="SUPFAM" id="SSF52777">
    <property type="entry name" value="CoA-dependent acyltransferases"/>
    <property type="match status" value="13"/>
</dbReference>
<dbReference type="CDD" id="cd05930">
    <property type="entry name" value="A_NRPS"/>
    <property type="match status" value="1"/>
</dbReference>
<dbReference type="GO" id="GO:0017000">
    <property type="term" value="P:antibiotic biosynthetic process"/>
    <property type="evidence" value="ECO:0007669"/>
    <property type="project" value="UniProtKB-KW"/>
</dbReference>
<dbReference type="Gene3D" id="3.30.300.30">
    <property type="match status" value="4"/>
</dbReference>
<dbReference type="EMBL" id="FJ194462">
    <property type="protein sequence ID" value="ACI22672.1"/>
    <property type="molecule type" value="Genomic_DNA"/>
</dbReference>
<keyword evidence="6" id="KW-0677">Repeat</keyword>
<comment type="cofactor">
    <cofactor evidence="1">
        <name>pantetheine 4'-phosphate</name>
        <dbReference type="ChEBI" id="CHEBI:47942"/>
    </cofactor>
</comment>
<dbReference type="GO" id="GO:0031177">
    <property type="term" value="F:phosphopantetheine binding"/>
    <property type="evidence" value="ECO:0007669"/>
    <property type="project" value="InterPro"/>
</dbReference>
<dbReference type="Gene3D" id="3.40.50.980">
    <property type="match status" value="8"/>
</dbReference>
<keyword evidence="4" id="KW-0597">Phosphoprotein</keyword>
<dbReference type="GO" id="GO:0043041">
    <property type="term" value="P:amino acid activation for nonribosomal peptide biosynthetic process"/>
    <property type="evidence" value="ECO:0007669"/>
    <property type="project" value="TreeGrafter"/>
</dbReference>
<dbReference type="InterPro" id="IPR025110">
    <property type="entry name" value="AMP-bd_C"/>
</dbReference>
<sequence>MSVFKNQETYWENLFDEEDGLSAFPYFKAADKASLARTGYQEKCISRSLSPEVSQRIMTMANHSDMAAYLILLAGIECLLYKYTDQTSLILGIPTVSKQKAGQSAVNNIVLFKNTLSNKSTFKTVFGQLKEAVNDSLKNQNLPFRKMVRHLSVQYNDEHMPLIHTVVSLNEIHSLQFKEDTATDTLFHFDLENNGIHLKLIYNGNLYDERYINQIVSHLDQLLFVILCQPQAAIHTAEILPEAQKQKLLFDFNDTVRDFSGSRTVYQLFEEQAERTPENAAVKFKNDHLTYRELNEKASRLARTLRNCGVQPDTLVAILADRSLEMIVSIIAVWKAGGAYVPLDPEYPKERLQYLLHDADADVLLVQHHLKNSLAFDGPVIDLNDEASYHADCSLLSPVAGHSHLAYVIYTSGTTGKPKGVMVEHGGIVNSLQWKKAFFKHSPADRVLVLYPYVFDAFILNFFGPLISGATLHLLPNEENKETFAIQNAIKQERITHFSTSPRLLKTMIEQMNREDFIHVQHVVVGGEQLETDTVEKLHSLQPRIRINNEYGPTENSVVSTFHPVQSADEQITIGSPVANHQAYILGAHHQIQPIGIPGELYVGGAGVARGYLNRPELTEEKFVEHLHVPGQKMYKTGDLARWLPDGRIEYLGRIDHQVKIRGYRIEIGEVEAAMFNLENVREAAVVAREDADGAKQLYAYYVGEPSLTAAQFREELSRELPNYMIPSRFIPLERIPLTSNGKIDLKAYLKALPAADENTRAENEYIAPRNTIEELLASIWQEVLGAERIGILDNFFDFGGDSIKSIQVSSRLYQAGYKVDMKHLFKHPSIAELSQFVAPVSRVADQGEVNGGTKLTPIQHWFFEQKMPHAHHYNQAVMLYSAEGFKEGPLRRTMERIASHHDALRMIFEKTPDGYAPRITGTDESELFHLEVMNYKGETDPAQAIADKANEIQSSMVLDKGPLVKLGLFQCPDGDHLLIAIHHLLIDGVSWRILLEDFASGYEQAERRQTIQLPQKTDSFPFWAGQLSKYAAETDMEEEIAYWTELSSIKPQPLPKDTISEGSLLRDSEEVTIQWTKEETEQLLKQANRAYNTDINDLLLTSLGLAVHKWTGTEDIVVNLEGHGREPIIPDADISRTIGWFTSQYPVVLRMEAGKNLSQRIKIVKEGLRRIPDKGMNYSIIKYISGHSEADSLQLNPEISFNYLGQFDQDLKHQALRISPFSTGLSMNENQERTAVLDLNGMIAEGTLSLTLSYSSKQYERSTMAQFARGLKESLQEVIAHCVSRQQTSLTPSDILLKDISIDELEQLLEQPRELGEAENIYPLTPMQKGMLFHSLFDPNSGAYFQQTMFDLHGDLEIDSFSKSLDGLSQKYDIFRTNFYRGWKDQPLQIIFKTKKIGFQFNDLREMKESQKEAMIQQYAREDKMRGFDLEKGALMRLFILRTDEKTYRFIWSFHHILMDGWCLPLITKEIFENYFALLQQKQPEQSSITPYSQYIEWLGRQDAKEATAYWDQYLEGYEEQTGLPKDHHAAGDGRYVPDKVTCDICSDLSSKMKRTAGKHHVTLNTLLQTVCAVLLGKYNRAGTLCCSRDVVFGSVVSGRPAGIPNVETMIGLFINTIPVRFRCEAGTTFAELMKEAQERAVASQQFETHPLYDIQARTTQKQDLITHLMIFENYPVDQYMESIGRQNGTSITISNVQMEEQTNYDFNLTVIPGDEMNISFEYNANVYDRASIERVREHFMQILHQVVTDADIRVDQAELLTEGERRTLLQTLNDTAAPFPQTPVHQLFEEQSERTPDQAAVIDKDRQLTYGELNKRANRLARTLRAKGVQTDQPVAIITRNSIESVVGILAVLKSGGAYVPIDPEYPQDRIRYMLDDSQAGIVLMQRDVRKQLAYEGVTVLLDDESSYHQDGSDLAPINDVSHLAYVIYTSGSTGRPKGVLIEHGGLTNYIWWAKKVYVKGEKANFPLYPSISFDLTVTSNFTPLVTGNAIIVYDGEDKTALLESIVRDPRVDIIKLTPAHLQVLKEMNIADQTAVRRMIVGGENLSTRLARSIHEQFDGRIEICNEYGPTETVVGCMIYRYDAAKDRRESVPIGTAAANTSIYVLDENMKPAPIGVPGEIYISGAGVARGYLNRPELTAEKFVDDPFEPGAKMYKTGDLAKWLADGNIEYAGRIDEQVKIRGYRIELGEIEAALLQEEVIKEAVVTAREDVHGFKQLCAYYVSGGQTTAARLRKQLSQTLASYMVPAYFIELDEMPLTSNGKINKKGLPAPDFELQDRAEYKAPRTKAEEILVSAWESVLGAENVSILDNFFDLGGDSIKSIQVSSRLNQQGYKMEIKDLFQYATIAELSPHIKQNLRIADQGEVKGKVSLTPIQHWFFEQTTTDQHYYNQAVMLHAPEGFQETQLRQTLQKLAEHHDALRMTFRTTENGCEAQNEEIAQSGLYRLEVLNLKEDPDPGRTIEAKADEIQSSMHLSDGPLMKAGLFQCADGDHLLIAIHHLIIDGISWRILLEDIVSGYKQAENGRVIQLPQKTDSFQLWAKRLSEYAQSETIKQEQEYWTKIEQTEVKPLPKDFHETHTTAKDSETATVEWTKEETELLLKQANRAYHTEINDLLLTSLGLSISHWSGLEQIPIHLEGHGREQIIQDIDISRTVGWFTSLYPVVLHAQPGKEISDYIKTTKEGLRQIPYKGIGYGIARYLSGGMPSKLNPEISFNYLGQFDQDLQQHGVQLSSYSCGSDSSGNQERPYVLNINGMITEGRLKLTISYSSKQYAKETIMRLSETIQSRLRTIITHCVHKEQSELTPSDILLKGISIDELDQLLIQLPHAGEVENVYPLTPMQKGMLFHSLLDEASSSYFEQASFDLQGELKIDWFKASLERLFETYAVLRTRFYSGWNDTPLQIVYKTQTPQIHFADLRDIEEHLREDAIAAYQREDKAKGFDLARDPLMRIAIFRMEDRKYHLIWSFHHIVMDGWCLSLITKEVFDHYSALQEGREPEPPSAAPYSDYIEWLDRQDQGAAKRYWSGYLEGYKGETTLLHKIAQHEQKEYAYANVICRFDHEQTKQLQQIANQHQVTLNTLIQTLWGILLQKYSGSADVVFGSVVSGRPAEIPDVEQMIGLFINTIPVRIRCDEDSTFADTMQMVQQNALASQSYDTYPLYEIQAQTEQKQNLIDHIMIFENYPIGQQVEEGHDAADLNIVNFHIEEHTHYDFNVVVIPGEQLTVHFSFNRNEYEQSEAERIRGHFEQLMQQVLQLPSVKVEEMELLTQQEKEQLHSRFQSNEMHYPREQTIHQLFEEQALRTPDHEAVIFEEQRMTYLELNERANQLARTLRAEGLQADQLVAIMAERSLEMMVGIYAILKAGGAYVPIDPDYPEERIRYILEDSGATLLLSQRHVKERVAFAGTVIDLDDTSVYDDDVSNLDPLSGAGDRAYVIYTSGSTGKPKGVMVEHRPVINRLMWMQKAYPIGSGDTILQKTAITFDVSVWELFWWALTGAKVCLLPLGGEKDPEVIWNTIEEQSITTMHFVPAMLHAFLKFAETQTASGQTSKLRTLRQVFASGEALMPAHTARFHRLITPVNGAQLINLYGPTEATVDVSYFNCEANQAYASVPIGKPISNIQLYMMAPGSMRLQPVGVPGELCIAGDGLARGYLNRPELTAEKFADHPFEPGKRMYRTGDLARWLPDGNIEYLGRIDHQVKIRGYRIELGEVEAQLLKIEAVQEAVVTALEDGDGEKQLCAYFSANTELMVSELRIALSQELPGYMIPSYFIQLERLPLTANGKIDRKALPAPEGGVQTGIEYVAPRTAAEAQLAHIWQEVLGLPRIGVKDNFFDIGGHSLRATTLTAKLHKEMGVSLPLREVFRSPTIEEMAQTITGMKHTAYTSIPTVEAKEYYAVSSEQKRLYILNQLKCGKLSYNMPSVMRADGALDRELVEKAIRKLIQRHETLRTGFELIDGEPVQRIYDDVQFAVEFTQAKEEQAEALVHGFVRAFDLEKAPLLRVGLIELAKDRHLLLFDMHHIISDGVSIKNLIEEFVSLYEGKELPPLRVQYKDYAAWQLSDMQSERMKKQEAYWLDVFSGEVPVLDMPTDYGRPAARSFEGGQIEFVIGPELTEQLKGLALKSESTLYMVLLAAYTTMLAKYSGQEDIVVGSPIAGRTHSDLESLIGMFVGTLAIRTNPVGEKTFREYVQEVKEHTLKAYENQEYPFDELVDKLNVSRDFSRHPLFDTMFIWQNTEQGELSLDDVRFTPYPDNHAMAKFDLTFQAAENEDGITGMISYAAALYKQETAERMAKHFIQLIEAIANNPQAPLSSLEMITAKEKEQIVERWGQPAIDCPRDKTIHQLFEEQAERTPEHTAAVYEKSRFTYRELNERANRLARILRSEGVQPDQPVGILAERSLEMIVGIMAILKAGGAYVPMDPDSPQERLCYILEDSGAKVLLAQPHLQDRVSFAGEILLLNDERMNSGDGSNLVTAAGPDHLAYVIYTSGTTGKPKGTLIEHRQVLHLMEGLRGQVYGAYDSGLRVSLLAPYYFDASVKQIFAALLGGHALYIVPKASVSDGYALSNYYRTHRIDVTDGTPSHLQLLIAADSLHGVTIRHMLIGGEALPQATVAQLLELFASNGSSMPLITNVYGPTETCVDASVFHIVPETLASADDGGYVPIGKPLGNNRVYIVDSHDRMLPIGVKGELCIAGDGVGRGYLNLPELTGEKFVADPFVIGERMYKTGDLARYLPDGNIEYAGRKDHQVKIRGYRIELGEVEAALLNIEHVQEAVILVRENAEGQSDLYAYFTGEKSLPINQLKEKLSDQIPGYMVPSYLMQLEQMPLTSNGKVNRSALPLPEAGLQTGIDYVAPRTRPEEQLVHIWKEVLKVEQVGVKDNFFDLGGHSLRGMTLVTKIHKQFDKSISLREVFQYPTIEEMARVIAGAETSGPDEIPIAEAKDVYPVSSVQKMVYLSTQIEGGELSYNMPGILTLEGRIDMNRLQSAFQSLIQRHESLQTGFEMIRGELVQVIKPQADFSIERYKAADGEVEELFRNFVRPFNLSQAPLLRAGLIELEQDRHVFMFDMHHIVSDGASMNIFVEELIQLYDGKELTPLRIQYKDYTVWQQQAEQRERIKRQENYWLNVFHEELPPFELPKDFARPRIRSFEGKRYNFALDETVVQGIKQMEELTGSTAYMILLSAYNILLAKYSGQEDIVVGTPIAGRMHEDLQHIIGMFVNTLAIRTAPAGEKTFMDYVTETKETMLKAYENQEYPFEELVEKLGVKRDLSRNPLFDTMFVLQNTEQTDIELDSLAVRPYEQTNTAAKFDLQLTFVMNPHEIQGSFEYCTKLFKQKTIATLSKDYAMILSAIIKDPSIPLKEIQLSEKVNKSEHFANEIELNF</sequence>
<dbReference type="GO" id="GO:0016874">
    <property type="term" value="F:ligase activity"/>
    <property type="evidence" value="ECO:0007669"/>
    <property type="project" value="UniProtKB-KW"/>
</dbReference>
<protein>
    <submittedName>
        <fullName evidence="9">Bacillorin synthetase B</fullName>
    </submittedName>
</protein>
<dbReference type="Gene3D" id="2.30.38.10">
    <property type="entry name" value="Luciferase, Domain 3"/>
    <property type="match status" value="4"/>
</dbReference>
<dbReference type="FunFam" id="3.30.300.30:FF:000010">
    <property type="entry name" value="Enterobactin synthetase component F"/>
    <property type="match status" value="4"/>
</dbReference>
<dbReference type="InterPro" id="IPR020806">
    <property type="entry name" value="PKS_PP-bd"/>
</dbReference>
<evidence type="ECO:0000256" key="6">
    <source>
        <dbReference type="ARBA" id="ARBA00022737"/>
    </source>
</evidence>
<evidence type="ECO:0000259" key="8">
    <source>
        <dbReference type="PROSITE" id="PS50075"/>
    </source>
</evidence>
<dbReference type="FunFam" id="3.30.559.30:FF:000001">
    <property type="entry name" value="Non-ribosomal peptide synthetase"/>
    <property type="match status" value="1"/>
</dbReference>
<dbReference type="InterPro" id="IPR045851">
    <property type="entry name" value="AMP-bd_C_sf"/>
</dbReference>
<dbReference type="Gene3D" id="3.30.559.30">
    <property type="entry name" value="Nonribosomal peptide synthetase, condensation domain"/>
    <property type="match status" value="7"/>
</dbReference>
<organism evidence="9">
    <name type="scientific">Bacillus subtilis</name>
    <dbReference type="NCBI Taxonomy" id="1423"/>
    <lineage>
        <taxon>Bacteria</taxon>
        <taxon>Bacillati</taxon>
        <taxon>Bacillota</taxon>
        <taxon>Bacilli</taxon>
        <taxon>Bacillales</taxon>
        <taxon>Bacillaceae</taxon>
        <taxon>Bacillus</taxon>
    </lineage>
</organism>
<gene>
    <name evidence="9" type="primary">bacB</name>
</gene>
<feature type="domain" description="Carrier" evidence="8">
    <location>
        <begin position="768"/>
        <end position="842"/>
    </location>
</feature>